<feature type="domain" description="VOC" evidence="1">
    <location>
        <begin position="7"/>
        <end position="128"/>
    </location>
</feature>
<dbReference type="Pfam" id="PF00903">
    <property type="entry name" value="Glyoxalase"/>
    <property type="match status" value="1"/>
</dbReference>
<dbReference type="InterPro" id="IPR004360">
    <property type="entry name" value="Glyas_Fos-R_dOase_dom"/>
</dbReference>
<dbReference type="Gene3D" id="3.10.180.10">
    <property type="entry name" value="2,3-Dihydroxybiphenyl 1,2-Dioxygenase, domain 1"/>
    <property type="match status" value="2"/>
</dbReference>
<evidence type="ECO:0000313" key="3">
    <source>
        <dbReference type="Proteomes" id="UP001596244"/>
    </source>
</evidence>
<dbReference type="InterPro" id="IPR041581">
    <property type="entry name" value="Glyoxalase_6"/>
</dbReference>
<name>A0ABW1QEA3_9CORY</name>
<gene>
    <name evidence="2" type="ORF">ACFPUZ_09990</name>
</gene>
<dbReference type="SUPFAM" id="SSF54593">
    <property type="entry name" value="Glyoxalase/Bleomycin resistance protein/Dihydroxybiphenyl dioxygenase"/>
    <property type="match status" value="2"/>
</dbReference>
<dbReference type="Pfam" id="PF18029">
    <property type="entry name" value="Glyoxalase_6"/>
    <property type="match status" value="1"/>
</dbReference>
<dbReference type="PROSITE" id="PS51819">
    <property type="entry name" value="VOC"/>
    <property type="match status" value="2"/>
</dbReference>
<feature type="domain" description="VOC" evidence="1">
    <location>
        <begin position="142"/>
        <end position="260"/>
    </location>
</feature>
<keyword evidence="3" id="KW-1185">Reference proteome</keyword>
<protein>
    <submittedName>
        <fullName evidence="2">VOC family protein</fullName>
    </submittedName>
</protein>
<dbReference type="RefSeq" id="WP_377001766.1">
    <property type="nucleotide sequence ID" value="NZ_JBHSQE010000009.1"/>
</dbReference>
<proteinExistence type="predicted"/>
<reference evidence="3" key="1">
    <citation type="journal article" date="2019" name="Int. J. Syst. Evol. Microbiol.">
        <title>The Global Catalogue of Microorganisms (GCM) 10K type strain sequencing project: providing services to taxonomists for standard genome sequencing and annotation.</title>
        <authorList>
            <consortium name="The Broad Institute Genomics Platform"/>
            <consortium name="The Broad Institute Genome Sequencing Center for Infectious Disease"/>
            <person name="Wu L."/>
            <person name="Ma J."/>
        </authorList>
    </citation>
    <scope>NUCLEOTIDE SEQUENCE [LARGE SCALE GENOMIC DNA]</scope>
    <source>
        <strain evidence="3">CCUG 51943</strain>
    </source>
</reference>
<dbReference type="InterPro" id="IPR037523">
    <property type="entry name" value="VOC_core"/>
</dbReference>
<dbReference type="PANTHER" id="PTHR33993:SF14">
    <property type="entry name" value="GB|AAF24581.1"/>
    <property type="match status" value="1"/>
</dbReference>
<sequence>MTINHGDPVWMDLSTDDIEAAATFYRELLGWEFQDQGEEFGGYRIITRDGKPVGGAMSSLMGPDGPTEEPQYPTAWTVYLKVDDLDAALEATTAHGGTVVVPAMEVGELGRMAVIFDPAGAGLGLWEVGSFEGFVRDNGPGFPAWFESMTRDFDAAEAFYREVAGWQIGYIGEDGQPADGPSGDIRYGATSAAGLCEADSFLPPGVPSYWRAYVVVEDVDASVEKLRELGGTVLDGPVDTPFGRIATVADPQGGSFQISS</sequence>
<comment type="caution">
    <text evidence="2">The sequence shown here is derived from an EMBL/GenBank/DDBJ whole genome shotgun (WGS) entry which is preliminary data.</text>
</comment>
<evidence type="ECO:0000313" key="2">
    <source>
        <dbReference type="EMBL" id="MFC6147134.1"/>
    </source>
</evidence>
<accession>A0ABW1QEA3</accession>
<dbReference type="CDD" id="cd07247">
    <property type="entry name" value="SgaA_N_like"/>
    <property type="match status" value="2"/>
</dbReference>
<dbReference type="EMBL" id="JBHSQE010000009">
    <property type="protein sequence ID" value="MFC6147134.1"/>
    <property type="molecule type" value="Genomic_DNA"/>
</dbReference>
<dbReference type="InterPro" id="IPR029068">
    <property type="entry name" value="Glyas_Bleomycin-R_OHBP_Dase"/>
</dbReference>
<dbReference type="PANTHER" id="PTHR33993">
    <property type="entry name" value="GLYOXALASE-RELATED"/>
    <property type="match status" value="1"/>
</dbReference>
<organism evidence="2 3">
    <name type="scientific">Corynebacterium nasicanis</name>
    <dbReference type="NCBI Taxonomy" id="1448267"/>
    <lineage>
        <taxon>Bacteria</taxon>
        <taxon>Bacillati</taxon>
        <taxon>Actinomycetota</taxon>
        <taxon>Actinomycetes</taxon>
        <taxon>Mycobacteriales</taxon>
        <taxon>Corynebacteriaceae</taxon>
        <taxon>Corynebacterium</taxon>
    </lineage>
</organism>
<evidence type="ECO:0000259" key="1">
    <source>
        <dbReference type="PROSITE" id="PS51819"/>
    </source>
</evidence>
<dbReference type="Proteomes" id="UP001596244">
    <property type="component" value="Unassembled WGS sequence"/>
</dbReference>
<dbReference type="InterPro" id="IPR052164">
    <property type="entry name" value="Anthracycline_SecMetBiosynth"/>
</dbReference>